<dbReference type="NCBIfam" id="TIGR02325">
    <property type="entry name" value="C_P_lyase_phnF"/>
    <property type="match status" value="1"/>
</dbReference>
<dbReference type="AlphaFoldDB" id="A0AAC9NZ18"/>
<dbReference type="CDD" id="cd07377">
    <property type="entry name" value="WHTH_GntR"/>
    <property type="match status" value="1"/>
</dbReference>
<keyword evidence="6" id="KW-1185">Reference proteome</keyword>
<dbReference type="PRINTS" id="PR00035">
    <property type="entry name" value="HTHGNTR"/>
</dbReference>
<protein>
    <submittedName>
        <fullName evidence="5">Phosphonate metabolism transcriptional regulator PhnF</fullName>
    </submittedName>
</protein>
<dbReference type="InterPro" id="IPR011663">
    <property type="entry name" value="UTRA"/>
</dbReference>
<dbReference type="Gene3D" id="3.40.1410.10">
    <property type="entry name" value="Chorismate lyase-like"/>
    <property type="match status" value="1"/>
</dbReference>
<dbReference type="InterPro" id="IPR036390">
    <property type="entry name" value="WH_DNA-bd_sf"/>
</dbReference>
<evidence type="ECO:0000313" key="6">
    <source>
        <dbReference type="Proteomes" id="UP000182703"/>
    </source>
</evidence>
<dbReference type="SUPFAM" id="SSF46785">
    <property type="entry name" value="Winged helix' DNA-binding domain"/>
    <property type="match status" value="1"/>
</dbReference>
<dbReference type="InterPro" id="IPR050679">
    <property type="entry name" value="Bact_HTH_transcr_reg"/>
</dbReference>
<dbReference type="KEGG" id="cdq:BOQ54_07420"/>
<evidence type="ECO:0000256" key="3">
    <source>
        <dbReference type="ARBA" id="ARBA00023163"/>
    </source>
</evidence>
<dbReference type="InterPro" id="IPR036388">
    <property type="entry name" value="WH-like_DNA-bd_sf"/>
</dbReference>
<dbReference type="PANTHER" id="PTHR44846:SF1">
    <property type="entry name" value="MANNOSYL-D-GLYCERATE TRANSPORT_METABOLISM SYSTEM REPRESSOR MNGR-RELATED"/>
    <property type="match status" value="1"/>
</dbReference>
<evidence type="ECO:0000313" key="5">
    <source>
        <dbReference type="EMBL" id="APF37176.1"/>
    </source>
</evidence>
<dbReference type="SUPFAM" id="SSF64288">
    <property type="entry name" value="Chorismate lyase-like"/>
    <property type="match status" value="1"/>
</dbReference>
<dbReference type="InterPro" id="IPR028978">
    <property type="entry name" value="Chorismate_lyase_/UTRA_dom_sf"/>
</dbReference>
<evidence type="ECO:0000256" key="2">
    <source>
        <dbReference type="ARBA" id="ARBA00023125"/>
    </source>
</evidence>
<dbReference type="GO" id="GO:0003677">
    <property type="term" value="F:DNA binding"/>
    <property type="evidence" value="ECO:0007669"/>
    <property type="project" value="UniProtKB-KW"/>
</dbReference>
<dbReference type="GO" id="GO:0045892">
    <property type="term" value="P:negative regulation of DNA-templated transcription"/>
    <property type="evidence" value="ECO:0007669"/>
    <property type="project" value="TreeGrafter"/>
</dbReference>
<dbReference type="Proteomes" id="UP000182703">
    <property type="component" value="Chromosome"/>
</dbReference>
<feature type="domain" description="HTH gntR-type" evidence="4">
    <location>
        <begin position="19"/>
        <end position="87"/>
    </location>
</feature>
<dbReference type="InterPro" id="IPR000524">
    <property type="entry name" value="Tscrpt_reg_HTH_GntR"/>
</dbReference>
<dbReference type="Pfam" id="PF00392">
    <property type="entry name" value="GntR"/>
    <property type="match status" value="1"/>
</dbReference>
<dbReference type="Gene3D" id="1.10.10.10">
    <property type="entry name" value="Winged helix-like DNA-binding domain superfamily/Winged helix DNA-binding domain"/>
    <property type="match status" value="1"/>
</dbReference>
<keyword evidence="2" id="KW-0238">DNA-binding</keyword>
<organism evidence="5 6">
    <name type="scientific">Chelatococcus daeguensis</name>
    <dbReference type="NCBI Taxonomy" id="444444"/>
    <lineage>
        <taxon>Bacteria</taxon>
        <taxon>Pseudomonadati</taxon>
        <taxon>Pseudomonadota</taxon>
        <taxon>Alphaproteobacteria</taxon>
        <taxon>Hyphomicrobiales</taxon>
        <taxon>Chelatococcaceae</taxon>
        <taxon>Chelatococcus</taxon>
    </lineage>
</organism>
<dbReference type="Pfam" id="PF07702">
    <property type="entry name" value="UTRA"/>
    <property type="match status" value="1"/>
</dbReference>
<proteinExistence type="predicted"/>
<evidence type="ECO:0000256" key="1">
    <source>
        <dbReference type="ARBA" id="ARBA00023015"/>
    </source>
</evidence>
<dbReference type="PROSITE" id="PS50949">
    <property type="entry name" value="HTH_GNTR"/>
    <property type="match status" value="1"/>
</dbReference>
<accession>A0AAC9NZ18</accession>
<dbReference type="GO" id="GO:0003700">
    <property type="term" value="F:DNA-binding transcription factor activity"/>
    <property type="evidence" value="ECO:0007669"/>
    <property type="project" value="InterPro"/>
</dbReference>
<evidence type="ECO:0000259" key="4">
    <source>
        <dbReference type="PROSITE" id="PS50949"/>
    </source>
</evidence>
<keyword evidence="3" id="KW-0804">Transcription</keyword>
<dbReference type="PANTHER" id="PTHR44846">
    <property type="entry name" value="MANNOSYL-D-GLYCERATE TRANSPORT/METABOLISM SYSTEM REPRESSOR MNGR-RELATED"/>
    <property type="match status" value="1"/>
</dbReference>
<dbReference type="SMART" id="SM00345">
    <property type="entry name" value="HTH_GNTR"/>
    <property type="match status" value="1"/>
</dbReference>
<keyword evidence="1" id="KW-0805">Transcription regulation</keyword>
<reference evidence="5 6" key="1">
    <citation type="submission" date="2016-11" db="EMBL/GenBank/DDBJ databases">
        <title>Complete genome sequence of the aerobically denitrifying bacterium Chelatococcus daeguensis TAD1.</title>
        <authorList>
            <person name="Yang Y."/>
            <person name="Huang S."/>
            <person name="Lin E."/>
        </authorList>
    </citation>
    <scope>NUCLEOTIDE SEQUENCE [LARGE SCALE GENOMIC DNA]</scope>
    <source>
        <strain evidence="5 6">TAD1</strain>
    </source>
</reference>
<sequence length="251" mass="27829">MNDCPSFSDGLPLDRTASVPVWRQILSDIEFEIRGGLVASGQKLPSELELSRRYGVNRHTVRMALLKLADKGLVVSRQGAGVFVTDEQPEYRIARQPSTSELEQAMNDAATGELIASYRRPTSHYLAGLLQIDRGGELLVLETLRQAGSRLLSYGYHYFDAARFAGIDTAFARLRSLSATLAEFDCRRLLRRATWIDTRMPRKVEAAALGIDLDEPVIVLSYVDTDGEGRPVLFGNTVLRGGTVRVRVETT</sequence>
<dbReference type="SMART" id="SM00866">
    <property type="entry name" value="UTRA"/>
    <property type="match status" value="1"/>
</dbReference>
<dbReference type="EMBL" id="CP018095">
    <property type="protein sequence ID" value="APF37176.1"/>
    <property type="molecule type" value="Genomic_DNA"/>
</dbReference>
<gene>
    <name evidence="5" type="ORF">BOQ54_07420</name>
</gene>
<dbReference type="InterPro" id="IPR012702">
    <property type="entry name" value="CP_lyase_PhnF"/>
</dbReference>
<name>A0AAC9NZ18_9HYPH</name>